<dbReference type="PANTHER" id="PTHR33178:SF3">
    <property type="entry name" value="STRESS-RESPONSE A_B BARREL DOMAIN-CONTAINING PROTEIN UP3"/>
    <property type="match status" value="1"/>
</dbReference>
<sequence>MLELFQNDGSPSTRFHPLESYRVPKPQRETRTHLIFTSITCLPPSQDLSLKAIPSFSLTFSPSKHHRHPKFRTRLSIRMSSTQGVVEHIVLVKVKDDTEPSKVNAMLNALNSLANLDCVLHLTVGPLLHNGANTTTSDLRFTHMLHSRYNSKEDLQAYNANPNHIGTAREFLLPIIDDLMVVDWVAGDPSLPPPATGSALRISFLKVRERDEVKDEVLGAVRGMKDSVRGIGQFSCGENITPERAKGFSIASLAIFPGKRELEGVDWNEGLVNKVKEHVESMVVIDYVVP</sequence>
<dbReference type="PROSITE" id="PS51502">
    <property type="entry name" value="S_R_A_B_BARREL"/>
    <property type="match status" value="2"/>
</dbReference>
<dbReference type="KEGG" id="aprc:113852330"/>
<dbReference type="AlphaFoldDB" id="A0A8B8K3M4"/>
<protein>
    <submittedName>
        <fullName evidence="4">Stress-response A/B barrel domain-containing protein UP3-like</fullName>
    </submittedName>
</protein>
<keyword evidence="3" id="KW-1185">Reference proteome</keyword>
<evidence type="ECO:0000256" key="1">
    <source>
        <dbReference type="ARBA" id="ARBA00011738"/>
    </source>
</evidence>
<dbReference type="PANTHER" id="PTHR33178">
    <property type="match status" value="1"/>
</dbReference>
<evidence type="ECO:0000313" key="3">
    <source>
        <dbReference type="Proteomes" id="UP000694853"/>
    </source>
</evidence>
<feature type="domain" description="Stress-response A/B barrel" evidence="2">
    <location>
        <begin position="199"/>
        <end position="290"/>
    </location>
</feature>
<evidence type="ECO:0000259" key="2">
    <source>
        <dbReference type="PROSITE" id="PS51502"/>
    </source>
</evidence>
<gene>
    <name evidence="4" type="primary">LOC113852330</name>
</gene>
<dbReference type="Proteomes" id="UP000694853">
    <property type="component" value="Unplaced"/>
</dbReference>
<dbReference type="SMART" id="SM00886">
    <property type="entry name" value="Dabb"/>
    <property type="match status" value="2"/>
</dbReference>
<dbReference type="GeneID" id="113852330"/>
<dbReference type="SUPFAM" id="SSF54909">
    <property type="entry name" value="Dimeric alpha+beta barrel"/>
    <property type="match status" value="2"/>
</dbReference>
<dbReference type="Gene3D" id="3.30.70.100">
    <property type="match status" value="2"/>
</dbReference>
<feature type="domain" description="Stress-response A/B barrel" evidence="2">
    <location>
        <begin position="86"/>
        <end position="184"/>
    </location>
</feature>
<reference evidence="3" key="1">
    <citation type="journal article" date="2019" name="Toxins">
        <title>Detection of Abrin-Like and Prepropulchellin-Like Toxin Genes and Transcripts Using Whole Genome Sequencing and Full-Length Transcript Sequencing of Abrus precatorius.</title>
        <authorList>
            <person name="Hovde B.T."/>
            <person name="Daligault H.E."/>
            <person name="Hanschen E.R."/>
            <person name="Kunde Y.A."/>
            <person name="Johnson M.B."/>
            <person name="Starkenburg S.R."/>
            <person name="Johnson S.L."/>
        </authorList>
    </citation>
    <scope>NUCLEOTIDE SEQUENCE [LARGE SCALE GENOMIC DNA]</scope>
</reference>
<dbReference type="RefSeq" id="XP_027338362.1">
    <property type="nucleotide sequence ID" value="XM_027482561.1"/>
</dbReference>
<organism evidence="3 4">
    <name type="scientific">Abrus precatorius</name>
    <name type="common">Indian licorice</name>
    <name type="synonym">Glycine abrus</name>
    <dbReference type="NCBI Taxonomy" id="3816"/>
    <lineage>
        <taxon>Eukaryota</taxon>
        <taxon>Viridiplantae</taxon>
        <taxon>Streptophyta</taxon>
        <taxon>Embryophyta</taxon>
        <taxon>Tracheophyta</taxon>
        <taxon>Spermatophyta</taxon>
        <taxon>Magnoliopsida</taxon>
        <taxon>eudicotyledons</taxon>
        <taxon>Gunneridae</taxon>
        <taxon>Pentapetalae</taxon>
        <taxon>rosids</taxon>
        <taxon>fabids</taxon>
        <taxon>Fabales</taxon>
        <taxon>Fabaceae</taxon>
        <taxon>Papilionoideae</taxon>
        <taxon>50 kb inversion clade</taxon>
        <taxon>NPAAA clade</taxon>
        <taxon>indigoferoid/millettioid clade</taxon>
        <taxon>Abreae</taxon>
        <taxon>Abrus</taxon>
    </lineage>
</organism>
<comment type="subunit">
    <text evidence="1">Homodimer.</text>
</comment>
<dbReference type="InterPro" id="IPR044662">
    <property type="entry name" value="HS1/DABB1-like"/>
</dbReference>
<name>A0A8B8K3M4_ABRPR</name>
<proteinExistence type="predicted"/>
<reference evidence="4" key="2">
    <citation type="submission" date="2025-08" db="UniProtKB">
        <authorList>
            <consortium name="RefSeq"/>
        </authorList>
    </citation>
    <scope>IDENTIFICATION</scope>
    <source>
        <tissue evidence="4">Young leaves</tissue>
    </source>
</reference>
<dbReference type="InterPro" id="IPR011008">
    <property type="entry name" value="Dimeric_a/b-barrel"/>
</dbReference>
<dbReference type="OrthoDB" id="42919at2759"/>
<accession>A0A8B8K3M4</accession>
<dbReference type="Pfam" id="PF07876">
    <property type="entry name" value="Dabb"/>
    <property type="match status" value="2"/>
</dbReference>
<dbReference type="InterPro" id="IPR013097">
    <property type="entry name" value="Dabb"/>
</dbReference>
<evidence type="ECO:0000313" key="4">
    <source>
        <dbReference type="RefSeq" id="XP_027338362.1"/>
    </source>
</evidence>